<gene>
    <name evidence="1" type="ordered locus">DGo_PB0067</name>
</gene>
<dbReference type="Pfam" id="PF12747">
    <property type="entry name" value="DdrB"/>
    <property type="match status" value="1"/>
</dbReference>
<geneLocation type="plasmid" evidence="1 2">
    <name>P2</name>
</geneLocation>
<reference evidence="1 2" key="1">
    <citation type="journal article" date="2012" name="PLoS ONE">
        <title>Genome sequence and transcriptome analysis of the radioresistant bacterium Deinococcus gobiensis: insights into the extreme environmental adaptations.</title>
        <authorList>
            <person name="Yuan M."/>
            <person name="Chen M."/>
            <person name="Zhang W."/>
            <person name="Lu W."/>
            <person name="Wang J."/>
            <person name="Yang M."/>
            <person name="Zhao P."/>
            <person name="Tang R."/>
            <person name="Li X."/>
            <person name="Hao Y."/>
            <person name="Zhou Z."/>
            <person name="Zhan Y."/>
            <person name="Yu H."/>
            <person name="Teng C."/>
            <person name="Yan Y."/>
            <person name="Ping S."/>
            <person name="Wang Y."/>
            <person name="Lin M."/>
        </authorList>
    </citation>
    <scope>NUCLEOTIDE SEQUENCE [LARGE SCALE GENOMIC DNA]</scope>
    <source>
        <strain evidence="2">DSM 21396 / JCM 16679 / CGMCC 1.7299 / I-0</strain>
        <plasmid evidence="1">P2</plasmid>
    </source>
</reference>
<dbReference type="InterPro" id="IPR024305">
    <property type="entry name" value="ssDNA-bd_DdrB-like"/>
</dbReference>
<proteinExistence type="predicted"/>
<sequence length="170" mass="18772">MSSEPRTSIVLLNALNIEHTVYLSNPGEVLSTIREWVGKGYRPKIDVPAGGIQLPYAQHDLFDFTLLGARPAVSHEGEMGVWHDGHFYKKRVLEAVDSRKLKLPPAIKYSRGAKTTDPAHLREKSDGEFEYVTLVIFRGRGRIQDDLNILGGGKHILAGLETTRAAEAAA</sequence>
<keyword evidence="1" id="KW-0614">Plasmid</keyword>
<dbReference type="EMBL" id="CP002193">
    <property type="protein sequence ID" value="AFD27336.1"/>
    <property type="molecule type" value="Genomic_DNA"/>
</dbReference>
<evidence type="ECO:0000313" key="2">
    <source>
        <dbReference type="Proteomes" id="UP000007575"/>
    </source>
</evidence>
<dbReference type="PATRIC" id="fig|745776.4.peg.3470"/>
<dbReference type="KEGG" id="dgo:DGo_PB0067"/>
<keyword evidence="2" id="KW-1185">Reference proteome</keyword>
<accession>H8H1D9</accession>
<dbReference type="AlphaFoldDB" id="H8H1D9"/>
<dbReference type="HOGENOM" id="CLU_129192_0_0_0"/>
<evidence type="ECO:0000313" key="1">
    <source>
        <dbReference type="EMBL" id="AFD27336.1"/>
    </source>
</evidence>
<name>H8H1D9_DEIGI</name>
<dbReference type="OrthoDB" id="68455at2"/>
<protein>
    <submittedName>
        <fullName evidence="1">Uncharacterized protein</fullName>
    </submittedName>
</protein>
<organism evidence="1 2">
    <name type="scientific">Deinococcus gobiensis (strain DSM 21396 / JCM 16679 / CGMCC 1.7299 / I-0)</name>
    <dbReference type="NCBI Taxonomy" id="745776"/>
    <lineage>
        <taxon>Bacteria</taxon>
        <taxon>Thermotogati</taxon>
        <taxon>Deinococcota</taxon>
        <taxon>Deinococci</taxon>
        <taxon>Deinococcales</taxon>
        <taxon>Deinococcaceae</taxon>
        <taxon>Deinococcus</taxon>
    </lineage>
</organism>
<dbReference type="Proteomes" id="UP000007575">
    <property type="component" value="Plasmid P2"/>
</dbReference>